<protein>
    <submittedName>
        <fullName evidence="2">Uncharacterized protein</fullName>
    </submittedName>
</protein>
<dbReference type="HOGENOM" id="CLU_1402125_0_0_1"/>
<dbReference type="eggNOG" id="ENOG502T6GR">
    <property type="taxonomic scope" value="Eukaryota"/>
</dbReference>
<dbReference type="EMBL" id="DS989822">
    <property type="protein sequence ID" value="EFQ97977.1"/>
    <property type="molecule type" value="Genomic_DNA"/>
</dbReference>
<sequence length="194" mass="21578">MAVPGNPSFRSLGAGSANVYAAARQYVVFLWPVSGSNSSSSRRVEKLSTGHQPGSLICDIDRTGGGENPSHIPRMFSPNAKQLYWRQSRWGEQLSSKPCCLVNTWRDQSLMERMQLRRLFGLGLNTYLAETKRPQQTRAVRKPQTSGLSGREGEALLQKSCSSFSNIGLREFGFLTFFDVDSRAVPKPWVTVFG</sequence>
<dbReference type="GeneID" id="10032251"/>
<evidence type="ECO:0000313" key="2">
    <source>
        <dbReference type="EMBL" id="EFQ97977.1"/>
    </source>
</evidence>
<dbReference type="InParanoid" id="E5R3R7"/>
<dbReference type="OrthoDB" id="10553592at2759"/>
<proteinExistence type="predicted"/>
<dbReference type="VEuPathDB" id="FungiDB:MGYG_01013"/>
<evidence type="ECO:0000256" key="1">
    <source>
        <dbReference type="SAM" id="MobiDB-lite"/>
    </source>
</evidence>
<accession>E5R3R7</accession>
<feature type="region of interest" description="Disordered" evidence="1">
    <location>
        <begin position="133"/>
        <end position="152"/>
    </location>
</feature>
<name>E5R3R7_ARTGP</name>
<dbReference type="RefSeq" id="XP_003176929.1">
    <property type="nucleotide sequence ID" value="XM_003176881.1"/>
</dbReference>
<feature type="compositionally biased region" description="Polar residues" evidence="1">
    <location>
        <begin position="134"/>
        <end position="148"/>
    </location>
</feature>
<organism evidence="3">
    <name type="scientific">Arthroderma gypseum (strain ATCC MYA-4604 / CBS 118893)</name>
    <name type="common">Microsporum gypseum</name>
    <dbReference type="NCBI Taxonomy" id="535722"/>
    <lineage>
        <taxon>Eukaryota</taxon>
        <taxon>Fungi</taxon>
        <taxon>Dikarya</taxon>
        <taxon>Ascomycota</taxon>
        <taxon>Pezizomycotina</taxon>
        <taxon>Eurotiomycetes</taxon>
        <taxon>Eurotiomycetidae</taxon>
        <taxon>Onygenales</taxon>
        <taxon>Arthrodermataceae</taxon>
        <taxon>Nannizzia</taxon>
    </lineage>
</organism>
<gene>
    <name evidence="2" type="ORF">MGYG_01013</name>
</gene>
<reference evidence="3" key="1">
    <citation type="journal article" date="2012" name="MBio">
        <title>Comparative genome analysis of Trichophyton rubrum and related dermatophytes reveals candidate genes involved in infection.</title>
        <authorList>
            <person name="Martinez D.A."/>
            <person name="Oliver B.G."/>
            <person name="Graeser Y."/>
            <person name="Goldberg J.M."/>
            <person name="Li W."/>
            <person name="Martinez-Rossi N.M."/>
            <person name="Monod M."/>
            <person name="Shelest E."/>
            <person name="Barton R.C."/>
            <person name="Birch E."/>
            <person name="Brakhage A.A."/>
            <person name="Chen Z."/>
            <person name="Gurr S.J."/>
            <person name="Heiman D."/>
            <person name="Heitman J."/>
            <person name="Kosti I."/>
            <person name="Rossi A."/>
            <person name="Saif S."/>
            <person name="Samalova M."/>
            <person name="Saunders C.W."/>
            <person name="Shea T."/>
            <person name="Summerbell R.C."/>
            <person name="Xu J."/>
            <person name="Young S."/>
            <person name="Zeng Q."/>
            <person name="Birren B.W."/>
            <person name="Cuomo C.A."/>
            <person name="White T.C."/>
        </authorList>
    </citation>
    <scope>NUCLEOTIDE SEQUENCE [LARGE SCALE GENOMIC DNA]</scope>
    <source>
        <strain evidence="3">ATCC MYA-4604 / CBS 118893</strain>
    </source>
</reference>
<dbReference type="OMA" id="CCLVNTW"/>
<keyword evidence="3" id="KW-1185">Reference proteome</keyword>
<dbReference type="AlphaFoldDB" id="E5R3R7"/>
<dbReference type="Proteomes" id="UP000002669">
    <property type="component" value="Unassembled WGS sequence"/>
</dbReference>
<evidence type="ECO:0000313" key="3">
    <source>
        <dbReference type="Proteomes" id="UP000002669"/>
    </source>
</evidence>